<dbReference type="KEGG" id="vg:75687152"/>
<organism evidence="1 2">
    <name type="scientific">uncultured phage cr12_1</name>
    <dbReference type="NCBI Taxonomy" id="2986409"/>
    <lineage>
        <taxon>Viruses</taxon>
        <taxon>Duplodnaviria</taxon>
        <taxon>Heunggongvirae</taxon>
        <taxon>Uroviricota</taxon>
        <taxon>Caudoviricetes</taxon>
        <taxon>Crassvirales</taxon>
        <taxon>Suoliviridae</taxon>
        <taxon>Bearivirinae</taxon>
        <taxon>Afonbuvirus</taxon>
        <taxon>Afonbuvirus intestinihominis</taxon>
    </lineage>
</organism>
<name>A0AAE7S2U5_9CAUD</name>
<keyword evidence="2" id="KW-1185">Reference proteome</keyword>
<proteinExistence type="predicted"/>
<evidence type="ECO:0000313" key="2">
    <source>
        <dbReference type="Proteomes" id="UP000827462"/>
    </source>
</evidence>
<gene>
    <name evidence="1" type="primary">gp_72754</name>
</gene>
<dbReference type="GeneID" id="75687152"/>
<sequence length="517" mass="58149">MKIITMRHILGNKVLQYDVDDRGVIVDEREYDRTVNPKPNIADWVKEHMVFWYDMSKPVDVYVPGVTYANPFVNGGGKLTYDNAINKCIITHTPTNNNNIAFWQIIVKPLQYVESYKIRVTGLPEGFTMKGRLGYVSIQITSDGEYDIPEYKNSSTTNSSYPGFYLAGDNVNDVDCNIVVEEIPTKQSVPTNEILKANPYLQDHSGNNRPLKLNNFLFAAMSGVGGYELNWTDQSIWARFLGSRFNGAIEPHKLTVTSALGSYNIMETKVPSYAKKFKVRVDGIVDETVAYKYINASGTQVKFDIKEDGEYELPSNNTVEGNFNMGWSILANSYPHTCNITIEQIPSYPNALVTDGVDDYGQVQNFKSLQNYMMFFQCAIIRPAPLKGMFSITPIEGNIKGWMLLQGNSANEVRFGNNVYKNFNVTSSIGDKISYVLSANNELMTCYVGEEKATLAGTYKQTGANMSLFLSDNNNKTRFGSMAFYKSILFDSVPTKQNDGFTEQDLIDYVLENLITK</sequence>
<dbReference type="RefSeq" id="YP_010509665.1">
    <property type="nucleotide sequence ID" value="NC_067210.1"/>
</dbReference>
<accession>A0AAE7S2U5</accession>
<reference evidence="1 2" key="1">
    <citation type="submission" date="2021-04" db="EMBL/GenBank/DDBJ databases">
        <authorList>
            <person name="Shkoporov A.N."/>
            <person name="Stockdale S.R."/>
            <person name="Guerin E."/>
            <person name="Ross R.P."/>
            <person name="Hill C."/>
        </authorList>
    </citation>
    <scope>NUCLEOTIDE SEQUENCE [LARGE SCALE GENOMIC DNA]</scope>
    <source>
        <strain evidence="2">cr12_1</strain>
    </source>
</reference>
<dbReference type="EMBL" id="MZ130492">
    <property type="protein sequence ID" value="QWM90725.1"/>
    <property type="molecule type" value="Genomic_DNA"/>
</dbReference>
<protein>
    <submittedName>
        <fullName evidence="1">Uncharacterized protein</fullName>
    </submittedName>
</protein>
<evidence type="ECO:0000313" key="1">
    <source>
        <dbReference type="EMBL" id="QWM90725.1"/>
    </source>
</evidence>
<dbReference type="Proteomes" id="UP000827462">
    <property type="component" value="Segment"/>
</dbReference>